<accession>A0AAW8TZE3</accession>
<feature type="binding site" evidence="4">
    <location>
        <position position="296"/>
    </location>
    <ligand>
        <name>FAD</name>
        <dbReference type="ChEBI" id="CHEBI:57692"/>
    </ligand>
</feature>
<proteinExistence type="inferred from homology"/>
<dbReference type="PANTHER" id="PTHR43014">
    <property type="entry name" value="MERCURIC REDUCTASE"/>
    <property type="match status" value="1"/>
</dbReference>
<dbReference type="InterPro" id="IPR001100">
    <property type="entry name" value="Pyr_nuc-diS_OxRdtase"/>
</dbReference>
<dbReference type="EMBL" id="JARQBJ010000003">
    <property type="protein sequence ID" value="MDT2810322.1"/>
    <property type="molecule type" value="Genomic_DNA"/>
</dbReference>
<feature type="disulfide bond" description="Redox-active" evidence="5">
    <location>
        <begin position="40"/>
        <end position="45"/>
    </location>
</feature>
<evidence type="ECO:0000256" key="4">
    <source>
        <dbReference type="PIRSR" id="PIRSR000350-3"/>
    </source>
</evidence>
<keyword evidence="2" id="KW-0285">Flavoprotein</keyword>
<evidence type="ECO:0000256" key="2">
    <source>
        <dbReference type="ARBA" id="ARBA00022630"/>
    </source>
</evidence>
<dbReference type="SUPFAM" id="SSF55424">
    <property type="entry name" value="FAD/NAD-linked reductases, dimerisation (C-terminal) domain"/>
    <property type="match status" value="1"/>
</dbReference>
<organism evidence="8 9">
    <name type="scientific">Enterococcus asini</name>
    <dbReference type="NCBI Taxonomy" id="57732"/>
    <lineage>
        <taxon>Bacteria</taxon>
        <taxon>Bacillati</taxon>
        <taxon>Bacillota</taxon>
        <taxon>Bacilli</taxon>
        <taxon>Lactobacillales</taxon>
        <taxon>Enterococcaceae</taxon>
        <taxon>Enterococcus</taxon>
    </lineage>
</organism>
<dbReference type="PANTHER" id="PTHR43014:SF5">
    <property type="entry name" value="GLUTATHIONE REDUCTASE (NADPH)"/>
    <property type="match status" value="1"/>
</dbReference>
<evidence type="ECO:0000256" key="3">
    <source>
        <dbReference type="ARBA" id="ARBA00022827"/>
    </source>
</evidence>
<comment type="cofactor">
    <cofactor evidence="4">
        <name>FAD</name>
        <dbReference type="ChEBI" id="CHEBI:57692"/>
    </cofactor>
    <text evidence="4">Binds 1 FAD per subunit.</text>
</comment>
<dbReference type="InterPro" id="IPR036188">
    <property type="entry name" value="FAD/NAD-bd_sf"/>
</dbReference>
<dbReference type="Pfam" id="PF07992">
    <property type="entry name" value="Pyr_redox_2"/>
    <property type="match status" value="1"/>
</dbReference>
<keyword evidence="3 4" id="KW-0274">FAD</keyword>
<dbReference type="InterPro" id="IPR023753">
    <property type="entry name" value="FAD/NAD-binding_dom"/>
</dbReference>
<feature type="domain" description="Pyridine nucleotide-disulphide oxidoreductase dimerisation" evidence="6">
    <location>
        <begin position="334"/>
        <end position="435"/>
    </location>
</feature>
<feature type="domain" description="FAD/NAD(P)-binding" evidence="7">
    <location>
        <begin position="3"/>
        <end position="313"/>
    </location>
</feature>
<dbReference type="Pfam" id="PF02852">
    <property type="entry name" value="Pyr_redox_dim"/>
    <property type="match status" value="1"/>
</dbReference>
<dbReference type="PIRSF" id="PIRSF000350">
    <property type="entry name" value="Mercury_reductase_MerA"/>
    <property type="match status" value="1"/>
</dbReference>
<reference evidence="8" key="1">
    <citation type="submission" date="2023-03" db="EMBL/GenBank/DDBJ databases">
        <authorList>
            <person name="Shen W."/>
            <person name="Cai J."/>
        </authorList>
    </citation>
    <scope>NUCLEOTIDE SEQUENCE</scope>
    <source>
        <strain evidence="8">B226-2</strain>
    </source>
</reference>
<dbReference type="AlphaFoldDB" id="A0AAW8TZE3"/>
<dbReference type="InterPro" id="IPR016156">
    <property type="entry name" value="FAD/NAD-linked_Rdtase_dimer_sf"/>
</dbReference>
<dbReference type="Gene3D" id="3.30.390.30">
    <property type="match status" value="1"/>
</dbReference>
<dbReference type="PRINTS" id="PR00411">
    <property type="entry name" value="PNDRDTASEI"/>
</dbReference>
<evidence type="ECO:0000259" key="7">
    <source>
        <dbReference type="Pfam" id="PF07992"/>
    </source>
</evidence>
<sequence>MDYDVIVLGSGPAGMAAAYGLKEAGQKVAVVESYLWGGTCPNYGCDPKKILMSAVEAQARGKALAQKGLVGETHINWEALLAFKKSYTDQIPTRQKGGLEEANIATYTGTASFVSPHALQVGDQILSAHQFLIATGQQARQLDIPGQEYLKNSTDFMALPHLPPRVAFVGAGYIAFELATIARAAGAEVHVIHHNDRPLKGFDEELVQELVAHLQEAGIVFHFDVSLSEVQKEQAGYRLVAPDFELETDLVIGATGRTPNLRALHLERAHVDYGKNGILVNEYLQTTQPHIYACGDVLAKEAPKLTPVASYEAKYAVTAMTKATHQPLTYPLLPTVVFGDYRLARIGVSEKELAAEPTKYHSQLLDLRDWYTYFRIQDQKAKIKLVYDEADCLVAVTCFSSLADELINYFVLVLNKKISPAELSDYIFAYPGLANDLNYLL</sequence>
<evidence type="ECO:0000259" key="6">
    <source>
        <dbReference type="Pfam" id="PF02852"/>
    </source>
</evidence>
<dbReference type="InterPro" id="IPR004099">
    <property type="entry name" value="Pyr_nucl-diS_OxRdtase_dimer"/>
</dbReference>
<comment type="caution">
    <text evidence="8">The sequence shown here is derived from an EMBL/GenBank/DDBJ whole genome shotgun (WGS) entry which is preliminary data.</text>
</comment>
<dbReference type="PRINTS" id="PR00368">
    <property type="entry name" value="FADPNR"/>
</dbReference>
<keyword evidence="4" id="KW-0520">NAD</keyword>
<evidence type="ECO:0000313" key="9">
    <source>
        <dbReference type="Proteomes" id="UP001256711"/>
    </source>
</evidence>
<dbReference type="SUPFAM" id="SSF51905">
    <property type="entry name" value="FAD/NAD(P)-binding domain"/>
    <property type="match status" value="1"/>
</dbReference>
<feature type="binding site" evidence="4">
    <location>
        <position position="256"/>
    </location>
    <ligand>
        <name>NAD(+)</name>
        <dbReference type="ChEBI" id="CHEBI:57540"/>
    </ligand>
</feature>
<dbReference type="GO" id="GO:0000166">
    <property type="term" value="F:nucleotide binding"/>
    <property type="evidence" value="ECO:0007669"/>
    <property type="project" value="UniProtKB-KW"/>
</dbReference>
<dbReference type="Gene3D" id="3.50.50.60">
    <property type="entry name" value="FAD/NAD(P)-binding domain"/>
    <property type="match status" value="2"/>
</dbReference>
<evidence type="ECO:0000313" key="8">
    <source>
        <dbReference type="EMBL" id="MDT2810322.1"/>
    </source>
</evidence>
<gene>
    <name evidence="8" type="ORF">P7H43_07490</name>
</gene>
<name>A0AAW8TZE3_9ENTE</name>
<keyword evidence="4" id="KW-0547">Nucleotide-binding</keyword>
<feature type="binding site" evidence="4">
    <location>
        <position position="49"/>
    </location>
    <ligand>
        <name>FAD</name>
        <dbReference type="ChEBI" id="CHEBI:57692"/>
    </ligand>
</feature>
<dbReference type="GO" id="GO:0016491">
    <property type="term" value="F:oxidoreductase activity"/>
    <property type="evidence" value="ECO:0007669"/>
    <property type="project" value="InterPro"/>
</dbReference>
<protein>
    <submittedName>
        <fullName evidence="8">NAD(P)/FAD-dependent oxidoreductase</fullName>
    </submittedName>
</protein>
<dbReference type="Proteomes" id="UP001256711">
    <property type="component" value="Unassembled WGS sequence"/>
</dbReference>
<feature type="binding site" evidence="4">
    <location>
        <begin position="170"/>
        <end position="177"/>
    </location>
    <ligand>
        <name>NAD(+)</name>
        <dbReference type="ChEBI" id="CHEBI:57540"/>
    </ligand>
</feature>
<evidence type="ECO:0000256" key="5">
    <source>
        <dbReference type="PIRSR" id="PIRSR000350-4"/>
    </source>
</evidence>
<evidence type="ECO:0000256" key="1">
    <source>
        <dbReference type="ARBA" id="ARBA00007532"/>
    </source>
</evidence>
<dbReference type="RefSeq" id="WP_311835421.1">
    <property type="nucleotide sequence ID" value="NZ_JARQBJ010000003.1"/>
</dbReference>
<comment type="similarity">
    <text evidence="1">Belongs to the class-I pyridine nucleotide-disulfide oxidoreductase family.</text>
</comment>